<organism evidence="4 5">
    <name type="scientific">Anaerovibrio lipolyticus DSM 3074</name>
    <dbReference type="NCBI Taxonomy" id="1120997"/>
    <lineage>
        <taxon>Bacteria</taxon>
        <taxon>Bacillati</taxon>
        <taxon>Bacillota</taxon>
        <taxon>Negativicutes</taxon>
        <taxon>Selenomonadales</taxon>
        <taxon>Selenomonadaceae</taxon>
        <taxon>Anaerovibrio</taxon>
    </lineage>
</organism>
<dbReference type="InterPro" id="IPR036188">
    <property type="entry name" value="FAD/NAD-bd_sf"/>
</dbReference>
<dbReference type="GO" id="GO:0016491">
    <property type="term" value="F:oxidoreductase activity"/>
    <property type="evidence" value="ECO:0007669"/>
    <property type="project" value="UniProtKB-KW"/>
</dbReference>
<accession>A0A1M6CEM8</accession>
<evidence type="ECO:0000256" key="2">
    <source>
        <dbReference type="ARBA" id="ARBA00023002"/>
    </source>
</evidence>
<keyword evidence="2" id="KW-0560">Oxidoreductase</keyword>
<dbReference type="PRINTS" id="PR00368">
    <property type="entry name" value="FADPNR"/>
</dbReference>
<dbReference type="EMBL" id="FQYW01000008">
    <property type="protein sequence ID" value="SHI59436.1"/>
    <property type="molecule type" value="Genomic_DNA"/>
</dbReference>
<dbReference type="Proteomes" id="UP000191240">
    <property type="component" value="Unassembled WGS sequence"/>
</dbReference>
<gene>
    <name evidence="4" type="ORF">SAMN02745671_01071</name>
</gene>
<name>A0A1M6CEM8_9FIRM</name>
<dbReference type="PRINTS" id="PR00469">
    <property type="entry name" value="PNDRDTASEII"/>
</dbReference>
<dbReference type="InterPro" id="IPR050097">
    <property type="entry name" value="Ferredoxin-NADP_redctase_2"/>
</dbReference>
<keyword evidence="1" id="KW-0285">Flavoprotein</keyword>
<proteinExistence type="predicted"/>
<dbReference type="InterPro" id="IPR023753">
    <property type="entry name" value="FAD/NAD-binding_dom"/>
</dbReference>
<feature type="domain" description="FAD/NAD(P)-binding" evidence="3">
    <location>
        <begin position="3"/>
        <end position="142"/>
    </location>
</feature>
<sequence>MIYDAAIVGSGPAGLSAATVLKARGKNIIWFGPEEMSSKIEKAEKISNYPGLGIITGHELNEHFRKHIKELDLEITNKFVSKISDFGGHFTLLADNEMYEAKTVLLAAGIAVAKGFDGEKEYLGRGVSYCATCDGMFYKGKTLAVYCGDKSFIPEVSYLANIAEKVYLFSTDGKLKAPENNVELVDGRLAKILGEKRVEIVELSNGDQITVDGVFILRNAIPPEELLPGLELDGPHVAVNRQLHTNIEGCFAAGDNTGRPYQIAKAIGEGNVAAHEILEHLAKNK</sequence>
<reference evidence="4 5" key="1">
    <citation type="submission" date="2016-11" db="EMBL/GenBank/DDBJ databases">
        <authorList>
            <person name="Jaros S."/>
            <person name="Januszkiewicz K."/>
            <person name="Wedrychowicz H."/>
        </authorList>
    </citation>
    <scope>NUCLEOTIDE SEQUENCE [LARGE SCALE GENOMIC DNA]</scope>
    <source>
        <strain evidence="4 5">DSM 3074</strain>
    </source>
</reference>
<evidence type="ECO:0000313" key="5">
    <source>
        <dbReference type="Proteomes" id="UP000191240"/>
    </source>
</evidence>
<protein>
    <submittedName>
        <fullName evidence="4">Thioredoxin reductase (NADPH)</fullName>
    </submittedName>
</protein>
<dbReference type="Gene3D" id="3.50.50.60">
    <property type="entry name" value="FAD/NAD(P)-binding domain"/>
    <property type="match status" value="2"/>
</dbReference>
<dbReference type="RefSeq" id="WP_200810389.1">
    <property type="nucleotide sequence ID" value="NZ_FQYW01000008.1"/>
</dbReference>
<feature type="domain" description="FAD/NAD(P)-binding" evidence="3">
    <location>
        <begin position="180"/>
        <end position="270"/>
    </location>
</feature>
<evidence type="ECO:0000256" key="1">
    <source>
        <dbReference type="ARBA" id="ARBA00022630"/>
    </source>
</evidence>
<evidence type="ECO:0000259" key="3">
    <source>
        <dbReference type="Pfam" id="PF07992"/>
    </source>
</evidence>
<dbReference type="PANTHER" id="PTHR48105">
    <property type="entry name" value="THIOREDOXIN REDUCTASE 1-RELATED-RELATED"/>
    <property type="match status" value="1"/>
</dbReference>
<dbReference type="SUPFAM" id="SSF51905">
    <property type="entry name" value="FAD/NAD(P)-binding domain"/>
    <property type="match status" value="1"/>
</dbReference>
<dbReference type="AlphaFoldDB" id="A0A1M6CEM8"/>
<evidence type="ECO:0000313" key="4">
    <source>
        <dbReference type="EMBL" id="SHI59436.1"/>
    </source>
</evidence>
<dbReference type="Pfam" id="PF07992">
    <property type="entry name" value="Pyr_redox_2"/>
    <property type="match status" value="2"/>
</dbReference>